<organism evidence="4 5">
    <name type="scientific">Neiella litorisoli</name>
    <dbReference type="NCBI Taxonomy" id="2771431"/>
    <lineage>
        <taxon>Bacteria</taxon>
        <taxon>Pseudomonadati</taxon>
        <taxon>Pseudomonadota</taxon>
        <taxon>Gammaproteobacteria</taxon>
        <taxon>Alteromonadales</taxon>
        <taxon>Echinimonadaceae</taxon>
        <taxon>Neiella</taxon>
    </lineage>
</organism>
<evidence type="ECO:0000256" key="2">
    <source>
        <dbReference type="ARBA" id="ARBA00022679"/>
    </source>
</evidence>
<gene>
    <name evidence="4" type="ORF">IC617_15095</name>
</gene>
<dbReference type="GO" id="GO:0016758">
    <property type="term" value="F:hexosyltransferase activity"/>
    <property type="evidence" value="ECO:0007669"/>
    <property type="project" value="UniProtKB-ARBA"/>
</dbReference>
<dbReference type="PANTHER" id="PTHR22916">
    <property type="entry name" value="GLYCOSYLTRANSFERASE"/>
    <property type="match status" value="1"/>
</dbReference>
<protein>
    <submittedName>
        <fullName evidence="4">Glycosyltransferase</fullName>
    </submittedName>
</protein>
<dbReference type="CDD" id="cd00761">
    <property type="entry name" value="Glyco_tranf_GTA_type"/>
    <property type="match status" value="1"/>
</dbReference>
<keyword evidence="5" id="KW-1185">Reference proteome</keyword>
<comment type="caution">
    <text evidence="4">The sequence shown here is derived from an EMBL/GenBank/DDBJ whole genome shotgun (WGS) entry which is preliminary data.</text>
</comment>
<dbReference type="AlphaFoldDB" id="A0A8J6QRX0"/>
<keyword evidence="1" id="KW-0328">Glycosyltransferase</keyword>
<dbReference type="EMBL" id="JACXAF010000022">
    <property type="protein sequence ID" value="MBD1390756.1"/>
    <property type="molecule type" value="Genomic_DNA"/>
</dbReference>
<feature type="domain" description="Glycosyltransferase 2-like" evidence="3">
    <location>
        <begin position="23"/>
        <end position="131"/>
    </location>
</feature>
<proteinExistence type="predicted"/>
<accession>A0A8J6QRX0</accession>
<dbReference type="RefSeq" id="WP_191145817.1">
    <property type="nucleotide sequence ID" value="NZ_JACXAF010000022.1"/>
</dbReference>
<evidence type="ECO:0000259" key="3">
    <source>
        <dbReference type="Pfam" id="PF00535"/>
    </source>
</evidence>
<dbReference type="Pfam" id="PF00535">
    <property type="entry name" value="Glycos_transf_2"/>
    <property type="match status" value="1"/>
</dbReference>
<sequence length="346" mass="39697">MTVPALHKEQAKQGKQINSPAVSIIVPIYNAEQWLSECLDSLLNQTLDSLEIVLVLDAPTDNSLTICQNYIAENPGLFTLVSLATNQGVSVARNRGLDAASGQYIGFVDADDWAHPQMFASLLATLSEQTAEQKAVWARCDMCSFDDDRSDSKLMDLKAQFADTFLTNKLFAADVIKQHGLRFYPDVIFEDEAFIYLMRMLEGPAARCDGQYYWYRLNPNGQCRDESKHRFNLMDKQAMLSRLLAEVDSRQLLSAHRDLLLECLTNHALSALYYPIGHADRVAFFRFIQFLIKRYQLLPANRLQQHHQHNYVISRFFRFIRQPLCLAPLAWWCQLRLRLNQLANQS</sequence>
<dbReference type="SUPFAM" id="SSF53448">
    <property type="entry name" value="Nucleotide-diphospho-sugar transferases"/>
    <property type="match status" value="1"/>
</dbReference>
<dbReference type="Proteomes" id="UP000638014">
    <property type="component" value="Unassembled WGS sequence"/>
</dbReference>
<dbReference type="Gene3D" id="3.90.550.10">
    <property type="entry name" value="Spore Coat Polysaccharide Biosynthesis Protein SpsA, Chain A"/>
    <property type="match status" value="1"/>
</dbReference>
<evidence type="ECO:0000313" key="4">
    <source>
        <dbReference type="EMBL" id="MBD1390756.1"/>
    </source>
</evidence>
<dbReference type="InterPro" id="IPR001173">
    <property type="entry name" value="Glyco_trans_2-like"/>
</dbReference>
<keyword evidence="2" id="KW-0808">Transferase</keyword>
<dbReference type="PANTHER" id="PTHR22916:SF51">
    <property type="entry name" value="GLYCOSYLTRANSFERASE EPSH-RELATED"/>
    <property type="match status" value="1"/>
</dbReference>
<evidence type="ECO:0000256" key="1">
    <source>
        <dbReference type="ARBA" id="ARBA00022676"/>
    </source>
</evidence>
<evidence type="ECO:0000313" key="5">
    <source>
        <dbReference type="Proteomes" id="UP000638014"/>
    </source>
</evidence>
<name>A0A8J6QRX0_9GAMM</name>
<reference evidence="4" key="1">
    <citation type="submission" date="2020-09" db="EMBL/GenBank/DDBJ databases">
        <title>A novel bacterium of genus Neiella, isolated from South China Sea.</title>
        <authorList>
            <person name="Huang H."/>
            <person name="Mo K."/>
            <person name="Hu Y."/>
        </authorList>
    </citation>
    <scope>NUCLEOTIDE SEQUENCE</scope>
    <source>
        <strain evidence="4">HB171785</strain>
    </source>
</reference>
<dbReference type="InterPro" id="IPR029044">
    <property type="entry name" value="Nucleotide-diphossugar_trans"/>
</dbReference>